<gene>
    <name evidence="1" type="ORF">LLUT_LOCUS8870</name>
</gene>
<accession>A0AAV1WEM7</accession>
<evidence type="ECO:0000313" key="2">
    <source>
        <dbReference type="Proteomes" id="UP001497480"/>
    </source>
</evidence>
<dbReference type="AlphaFoldDB" id="A0AAV1WEM7"/>
<keyword evidence="2" id="KW-1185">Reference proteome</keyword>
<evidence type="ECO:0000313" key="1">
    <source>
        <dbReference type="EMBL" id="CAL0307810.1"/>
    </source>
</evidence>
<reference evidence="1 2" key="1">
    <citation type="submission" date="2024-03" db="EMBL/GenBank/DDBJ databases">
        <authorList>
            <person name="Martinez-Hernandez J."/>
        </authorList>
    </citation>
    <scope>NUCLEOTIDE SEQUENCE [LARGE SCALE GENOMIC DNA]</scope>
</reference>
<comment type="caution">
    <text evidence="1">The sequence shown here is derived from an EMBL/GenBank/DDBJ whole genome shotgun (WGS) entry which is preliminary data.</text>
</comment>
<name>A0AAV1WEM7_LUPLU</name>
<dbReference type="Proteomes" id="UP001497480">
    <property type="component" value="Unassembled WGS sequence"/>
</dbReference>
<organism evidence="1 2">
    <name type="scientific">Lupinus luteus</name>
    <name type="common">European yellow lupine</name>
    <dbReference type="NCBI Taxonomy" id="3873"/>
    <lineage>
        <taxon>Eukaryota</taxon>
        <taxon>Viridiplantae</taxon>
        <taxon>Streptophyta</taxon>
        <taxon>Embryophyta</taxon>
        <taxon>Tracheophyta</taxon>
        <taxon>Spermatophyta</taxon>
        <taxon>Magnoliopsida</taxon>
        <taxon>eudicotyledons</taxon>
        <taxon>Gunneridae</taxon>
        <taxon>Pentapetalae</taxon>
        <taxon>rosids</taxon>
        <taxon>fabids</taxon>
        <taxon>Fabales</taxon>
        <taxon>Fabaceae</taxon>
        <taxon>Papilionoideae</taxon>
        <taxon>50 kb inversion clade</taxon>
        <taxon>genistoids sensu lato</taxon>
        <taxon>core genistoids</taxon>
        <taxon>Genisteae</taxon>
        <taxon>Lupinus</taxon>
    </lineage>
</organism>
<dbReference type="EMBL" id="CAXHTB010000006">
    <property type="protein sequence ID" value="CAL0307810.1"/>
    <property type="molecule type" value="Genomic_DNA"/>
</dbReference>
<proteinExistence type="predicted"/>
<protein>
    <submittedName>
        <fullName evidence="1">Uncharacterized protein</fullName>
    </submittedName>
</protein>
<sequence length="84" mass="9444">MRETWVSDSAAVVVKVTNLRQKQTNPPEWRENNWFRTSLFQGGSGDSTSPGGRVLRKEVDHGLSKRIKIDFSWVDARAVNGDGL</sequence>